<dbReference type="Pfam" id="PF13376">
    <property type="entry name" value="OmdA"/>
    <property type="match status" value="1"/>
</dbReference>
<evidence type="ECO:0000313" key="1">
    <source>
        <dbReference type="EMBL" id="RNL64885.1"/>
    </source>
</evidence>
<dbReference type="OrthoDB" id="9796999at2"/>
<dbReference type="AlphaFoldDB" id="A0A3N0CN79"/>
<sequence length="183" mass="19660">MSAEPLEFPDGAAWTAWLAAHQETTSEAWLRIGKKNAGSGLLAIGDALDGALCFGWIDAQRKGFDEISFLQRYCRRTARSSWSQVNVAKAEALIAAGRMQDPGYAEIAAAQADGRWAAAYVPQRDAEPPEELIAALTARPAALTAFEALSRSERYLLYLPVLKAVGAPARGRAVERVVASLTA</sequence>
<accession>A0A3N0CN79</accession>
<protein>
    <submittedName>
        <fullName evidence="1">OmdA domain containing protein</fullName>
    </submittedName>
</protein>
<comment type="caution">
    <text evidence="1">The sequence shown here is derived from an EMBL/GenBank/DDBJ whole genome shotgun (WGS) entry which is preliminary data.</text>
</comment>
<dbReference type="Proteomes" id="UP000267128">
    <property type="component" value="Unassembled WGS sequence"/>
</dbReference>
<dbReference type="EMBL" id="RJSE01000003">
    <property type="protein sequence ID" value="RNL64885.1"/>
    <property type="molecule type" value="Genomic_DNA"/>
</dbReference>
<proteinExistence type="predicted"/>
<gene>
    <name evidence="1" type="ORF">EFK50_02570</name>
</gene>
<reference evidence="1 2" key="1">
    <citation type="submission" date="2018-11" db="EMBL/GenBank/DDBJ databases">
        <authorList>
            <person name="Li F."/>
        </authorList>
    </citation>
    <scope>NUCLEOTIDE SEQUENCE [LARGE SCALE GENOMIC DNA]</scope>
    <source>
        <strain evidence="1 2">Gsoil 097</strain>
    </source>
</reference>
<keyword evidence="2" id="KW-1185">Reference proteome</keyword>
<name>A0A3N0CN79_9ACTN</name>
<organism evidence="1 2">
    <name type="scientific">Nocardioides marmoriginsengisoli</name>
    <dbReference type="NCBI Taxonomy" id="661483"/>
    <lineage>
        <taxon>Bacteria</taxon>
        <taxon>Bacillati</taxon>
        <taxon>Actinomycetota</taxon>
        <taxon>Actinomycetes</taxon>
        <taxon>Propionibacteriales</taxon>
        <taxon>Nocardioidaceae</taxon>
        <taxon>Nocardioides</taxon>
    </lineage>
</organism>
<dbReference type="RefSeq" id="WP_123225988.1">
    <property type="nucleotide sequence ID" value="NZ_RJSE01000003.1"/>
</dbReference>
<evidence type="ECO:0000313" key="2">
    <source>
        <dbReference type="Proteomes" id="UP000267128"/>
    </source>
</evidence>